<dbReference type="InterPro" id="IPR051156">
    <property type="entry name" value="Mito/Outer_Membr_Metalloprot"/>
</dbReference>
<feature type="region of interest" description="Disordered" evidence="7">
    <location>
        <begin position="269"/>
        <end position="300"/>
    </location>
</feature>
<keyword evidence="1 6" id="KW-0645">Protease</keyword>
<gene>
    <name evidence="10" type="ORF">AACH06_22255</name>
</gene>
<dbReference type="RefSeq" id="WP_341427978.1">
    <property type="nucleotide sequence ID" value="NZ_JBBUTG010000018.1"/>
</dbReference>
<dbReference type="Pfam" id="PF01435">
    <property type="entry name" value="Peptidase_M48"/>
    <property type="match status" value="1"/>
</dbReference>
<dbReference type="Proteomes" id="UP001371218">
    <property type="component" value="Unassembled WGS sequence"/>
</dbReference>
<keyword evidence="5 6" id="KW-0482">Metalloprotease</keyword>
<evidence type="ECO:0000256" key="3">
    <source>
        <dbReference type="ARBA" id="ARBA00022801"/>
    </source>
</evidence>
<protein>
    <submittedName>
        <fullName evidence="10">M48 family metallopeptidase</fullName>
    </submittedName>
</protein>
<evidence type="ECO:0000313" key="10">
    <source>
        <dbReference type="EMBL" id="MEK8033553.1"/>
    </source>
</evidence>
<comment type="cofactor">
    <cofactor evidence="6">
        <name>Zn(2+)</name>
        <dbReference type="ChEBI" id="CHEBI:29105"/>
    </cofactor>
    <text evidence="6">Binds 1 zinc ion per subunit.</text>
</comment>
<sequence>MNEIPPAGPRLENRLPDEGINSSTEHPLKEFAWLVGASLATLLVVVLLVGWAARWLAPHIPFATEVALAKRLVDREQKPADAARSAALQAVAQKVAAQMGLPEGMELVVQYEESKVVNAFATIGGRIRVHSALLTKLRSEDELAALLAHEIAHVKHRHVAASMGRGMALGLLLGVVSTDAGAAAAQSALGQATGLALMGYSREQEREADEAALKAVHALYGHVGGAMDLFAHLGEVNPDEPPTALSTHPMSAERLKAMQQLAAEAGWPVTGERTPWPTALSCGASQPANPGGTAPPCQAS</sequence>
<feature type="transmembrane region" description="Helical" evidence="8">
    <location>
        <begin position="31"/>
        <end position="53"/>
    </location>
</feature>
<keyword evidence="8" id="KW-1133">Transmembrane helix</keyword>
<dbReference type="PANTHER" id="PTHR22726">
    <property type="entry name" value="METALLOENDOPEPTIDASE OMA1"/>
    <property type="match status" value="1"/>
</dbReference>
<keyword evidence="11" id="KW-1185">Reference proteome</keyword>
<comment type="caution">
    <text evidence="10">The sequence shown here is derived from an EMBL/GenBank/DDBJ whole genome shotgun (WGS) entry which is preliminary data.</text>
</comment>
<evidence type="ECO:0000256" key="4">
    <source>
        <dbReference type="ARBA" id="ARBA00022833"/>
    </source>
</evidence>
<evidence type="ECO:0000256" key="8">
    <source>
        <dbReference type="SAM" id="Phobius"/>
    </source>
</evidence>
<keyword evidence="4 6" id="KW-0862">Zinc</keyword>
<keyword evidence="3 6" id="KW-0378">Hydrolase</keyword>
<evidence type="ECO:0000256" key="2">
    <source>
        <dbReference type="ARBA" id="ARBA00022723"/>
    </source>
</evidence>
<dbReference type="Gene3D" id="3.30.2010.10">
    <property type="entry name" value="Metalloproteases ('zincins'), catalytic domain"/>
    <property type="match status" value="1"/>
</dbReference>
<dbReference type="PANTHER" id="PTHR22726:SF1">
    <property type="entry name" value="METALLOENDOPEPTIDASE OMA1, MITOCHONDRIAL"/>
    <property type="match status" value="1"/>
</dbReference>
<organism evidence="10 11">
    <name type="scientific">Ideonella lacteola</name>
    <dbReference type="NCBI Taxonomy" id="2984193"/>
    <lineage>
        <taxon>Bacteria</taxon>
        <taxon>Pseudomonadati</taxon>
        <taxon>Pseudomonadota</taxon>
        <taxon>Betaproteobacteria</taxon>
        <taxon>Burkholderiales</taxon>
        <taxon>Sphaerotilaceae</taxon>
        <taxon>Ideonella</taxon>
    </lineage>
</organism>
<evidence type="ECO:0000256" key="5">
    <source>
        <dbReference type="ARBA" id="ARBA00023049"/>
    </source>
</evidence>
<accession>A0ABU9BYN5</accession>
<comment type="similarity">
    <text evidence="6">Belongs to the peptidase M48 family.</text>
</comment>
<keyword evidence="2" id="KW-0479">Metal-binding</keyword>
<dbReference type="InterPro" id="IPR001915">
    <property type="entry name" value="Peptidase_M48"/>
</dbReference>
<dbReference type="CDD" id="cd07332">
    <property type="entry name" value="M48C_Oma1_like"/>
    <property type="match status" value="1"/>
</dbReference>
<proteinExistence type="inferred from homology"/>
<evidence type="ECO:0000256" key="6">
    <source>
        <dbReference type="RuleBase" id="RU003983"/>
    </source>
</evidence>
<evidence type="ECO:0000256" key="1">
    <source>
        <dbReference type="ARBA" id="ARBA00022670"/>
    </source>
</evidence>
<reference evidence="10 11" key="1">
    <citation type="submission" date="2024-04" db="EMBL/GenBank/DDBJ databases">
        <title>Novel species of the genus Ideonella isolated from streams.</title>
        <authorList>
            <person name="Lu H."/>
        </authorList>
    </citation>
    <scope>NUCLEOTIDE SEQUENCE [LARGE SCALE GENOMIC DNA]</scope>
    <source>
        <strain evidence="10 11">DXS29W</strain>
    </source>
</reference>
<evidence type="ECO:0000259" key="9">
    <source>
        <dbReference type="Pfam" id="PF01435"/>
    </source>
</evidence>
<keyword evidence="8" id="KW-0812">Transmembrane</keyword>
<name>A0ABU9BYN5_9BURK</name>
<dbReference type="EMBL" id="JBBUTG010000018">
    <property type="protein sequence ID" value="MEK8033553.1"/>
    <property type="molecule type" value="Genomic_DNA"/>
</dbReference>
<keyword evidence="8" id="KW-0472">Membrane</keyword>
<feature type="domain" description="Peptidase M48" evidence="9">
    <location>
        <begin position="83"/>
        <end position="260"/>
    </location>
</feature>
<evidence type="ECO:0000313" key="11">
    <source>
        <dbReference type="Proteomes" id="UP001371218"/>
    </source>
</evidence>
<evidence type="ECO:0000256" key="7">
    <source>
        <dbReference type="SAM" id="MobiDB-lite"/>
    </source>
</evidence>